<evidence type="ECO:0000313" key="4">
    <source>
        <dbReference type="Proteomes" id="UP000053558"/>
    </source>
</evidence>
<dbReference type="GeneID" id="19206124"/>
<dbReference type="Proteomes" id="UP000053558">
    <property type="component" value="Unassembled WGS sequence"/>
</dbReference>
<dbReference type="OrthoDB" id="3245306at2759"/>
<name>A0A5M3MCU9_CONPW</name>
<keyword evidence="2" id="KW-1133">Transmembrane helix</keyword>
<dbReference type="EMBL" id="JH711586">
    <property type="protein sequence ID" value="EIW76455.1"/>
    <property type="molecule type" value="Genomic_DNA"/>
</dbReference>
<feature type="region of interest" description="Disordered" evidence="1">
    <location>
        <begin position="89"/>
        <end position="181"/>
    </location>
</feature>
<dbReference type="RefSeq" id="XP_007773674.1">
    <property type="nucleotide sequence ID" value="XM_007775484.1"/>
</dbReference>
<feature type="transmembrane region" description="Helical" evidence="2">
    <location>
        <begin position="580"/>
        <end position="605"/>
    </location>
</feature>
<feature type="transmembrane region" description="Helical" evidence="2">
    <location>
        <begin position="643"/>
        <end position="663"/>
    </location>
</feature>
<gene>
    <name evidence="3" type="ORF">CONPUDRAFT_168992</name>
</gene>
<feature type="region of interest" description="Disordered" evidence="1">
    <location>
        <begin position="1"/>
        <end position="70"/>
    </location>
</feature>
<sequence>MVYAQGAPGFGVQERNPFDDPSSSQVNLPHAGAHDKSPSETIKVPEGFDPRSPHDERQLDDHQADPVPVPLPAASEVMLSRHSRELPEGYDVFGAGPTQDYFDQGPKPTNERLPLLGNRTYTPGRDLHRAPSIDSQIASWKPKSANGHGHGDAPSTANGNGNGNGHAHESSETANDDGDLAATKRPLSHAHYPGYGAGGYGAVSFPFAARGWAEHVLPHGARYFVHPGVRAVADADLRRLVELDVVSGVVGRAGIVPDGCEMWIREVYPANKNGGKKKGAQKKGWFNGSGKGKGRSEDVEVAWVDHRARRVSRDVPSVAERAGEEDRLDDEYRYWSFVESHPSHVHPRPDLRQEALDALRWSYTDQLLAYPQPVPSPFSTDECMQLERLLSANGLVPERNAVQTRLIARILLRVVHWRQQHFRPQKPLPEDVPQAQAQAQLAARRRPSVFRTILDILIGIACLGIPFMFENKAQPGSAFDIEGGALPHHAGSMFVAGGVACLVAAIILSASVTLVTLPGIDEIARIAGIVAIACSVASMISAFAVIFRHKAEVYHGRSHGVGGANGIGGEGFIVLSRRSVLLSLPLAFLAYSVAGFVTGILVYSFKSAPGAVVSLPVIPEAMSMVSQSLPTTADVKVESWSRWTALGALGGLSVAVLATAYAARK</sequence>
<feature type="transmembrane region" description="Helical" evidence="2">
    <location>
        <begin position="490"/>
        <end position="517"/>
    </location>
</feature>
<feature type="transmembrane region" description="Helical" evidence="2">
    <location>
        <begin position="449"/>
        <end position="469"/>
    </location>
</feature>
<feature type="compositionally biased region" description="Basic and acidic residues" evidence="1">
    <location>
        <begin position="46"/>
        <end position="64"/>
    </location>
</feature>
<keyword evidence="2" id="KW-0812">Transmembrane</keyword>
<proteinExistence type="predicted"/>
<evidence type="ECO:0000256" key="2">
    <source>
        <dbReference type="SAM" id="Phobius"/>
    </source>
</evidence>
<organism evidence="3 4">
    <name type="scientific">Coniophora puteana (strain RWD-64-598)</name>
    <name type="common">Brown rot fungus</name>
    <dbReference type="NCBI Taxonomy" id="741705"/>
    <lineage>
        <taxon>Eukaryota</taxon>
        <taxon>Fungi</taxon>
        <taxon>Dikarya</taxon>
        <taxon>Basidiomycota</taxon>
        <taxon>Agaricomycotina</taxon>
        <taxon>Agaricomycetes</taxon>
        <taxon>Agaricomycetidae</taxon>
        <taxon>Boletales</taxon>
        <taxon>Coniophorineae</taxon>
        <taxon>Coniophoraceae</taxon>
        <taxon>Coniophora</taxon>
    </lineage>
</organism>
<evidence type="ECO:0000256" key="1">
    <source>
        <dbReference type="SAM" id="MobiDB-lite"/>
    </source>
</evidence>
<keyword evidence="4" id="KW-1185">Reference proteome</keyword>
<evidence type="ECO:0000313" key="3">
    <source>
        <dbReference type="EMBL" id="EIW76455.1"/>
    </source>
</evidence>
<protein>
    <submittedName>
        <fullName evidence="3">Uncharacterized protein</fullName>
    </submittedName>
</protein>
<dbReference type="KEGG" id="cput:CONPUDRAFT_168992"/>
<dbReference type="AlphaFoldDB" id="A0A5M3MCU9"/>
<dbReference type="OMA" id="FSRPFFN"/>
<comment type="caution">
    <text evidence="3">The sequence shown here is derived from an EMBL/GenBank/DDBJ whole genome shotgun (WGS) entry which is preliminary data.</text>
</comment>
<reference evidence="4" key="1">
    <citation type="journal article" date="2012" name="Science">
        <title>The Paleozoic origin of enzymatic lignin decomposition reconstructed from 31 fungal genomes.</title>
        <authorList>
            <person name="Floudas D."/>
            <person name="Binder M."/>
            <person name="Riley R."/>
            <person name="Barry K."/>
            <person name="Blanchette R.A."/>
            <person name="Henrissat B."/>
            <person name="Martinez A.T."/>
            <person name="Otillar R."/>
            <person name="Spatafora J.W."/>
            <person name="Yadav J.S."/>
            <person name="Aerts A."/>
            <person name="Benoit I."/>
            <person name="Boyd A."/>
            <person name="Carlson A."/>
            <person name="Copeland A."/>
            <person name="Coutinho P.M."/>
            <person name="de Vries R.P."/>
            <person name="Ferreira P."/>
            <person name="Findley K."/>
            <person name="Foster B."/>
            <person name="Gaskell J."/>
            <person name="Glotzer D."/>
            <person name="Gorecki P."/>
            <person name="Heitman J."/>
            <person name="Hesse C."/>
            <person name="Hori C."/>
            <person name="Igarashi K."/>
            <person name="Jurgens J.A."/>
            <person name="Kallen N."/>
            <person name="Kersten P."/>
            <person name="Kohler A."/>
            <person name="Kuees U."/>
            <person name="Kumar T.K.A."/>
            <person name="Kuo A."/>
            <person name="LaButti K."/>
            <person name="Larrondo L.F."/>
            <person name="Lindquist E."/>
            <person name="Ling A."/>
            <person name="Lombard V."/>
            <person name="Lucas S."/>
            <person name="Lundell T."/>
            <person name="Martin R."/>
            <person name="McLaughlin D.J."/>
            <person name="Morgenstern I."/>
            <person name="Morin E."/>
            <person name="Murat C."/>
            <person name="Nagy L.G."/>
            <person name="Nolan M."/>
            <person name="Ohm R.A."/>
            <person name="Patyshakuliyeva A."/>
            <person name="Rokas A."/>
            <person name="Ruiz-Duenas F.J."/>
            <person name="Sabat G."/>
            <person name="Salamov A."/>
            <person name="Samejima M."/>
            <person name="Schmutz J."/>
            <person name="Slot J.C."/>
            <person name="St John F."/>
            <person name="Stenlid J."/>
            <person name="Sun H."/>
            <person name="Sun S."/>
            <person name="Syed K."/>
            <person name="Tsang A."/>
            <person name="Wiebenga A."/>
            <person name="Young D."/>
            <person name="Pisabarro A."/>
            <person name="Eastwood D.C."/>
            <person name="Martin F."/>
            <person name="Cullen D."/>
            <person name="Grigoriev I.V."/>
            <person name="Hibbett D.S."/>
        </authorList>
    </citation>
    <scope>NUCLEOTIDE SEQUENCE [LARGE SCALE GENOMIC DNA]</scope>
    <source>
        <strain evidence="4">RWD-64-598 SS2</strain>
    </source>
</reference>
<keyword evidence="2" id="KW-0472">Membrane</keyword>
<feature type="transmembrane region" description="Helical" evidence="2">
    <location>
        <begin position="523"/>
        <end position="547"/>
    </location>
</feature>
<accession>A0A5M3MCU9</accession>